<evidence type="ECO:0000313" key="2">
    <source>
        <dbReference type="Proteomes" id="UP001604277"/>
    </source>
</evidence>
<dbReference type="AlphaFoldDB" id="A0ABD1WMG9"/>
<sequence>MEVLPLQVLPNYTNEILSNHMKEVLPNLYREKVSSSGKSYHFRSYKITRRRSYIQRVLSNLYRKEVPLSGRSYPTPKSEVLPNLHKEGHYRPRDHTSIYQLLPRCLRSYPTST</sequence>
<gene>
    <name evidence="1" type="ORF">Fot_12421</name>
</gene>
<reference evidence="2" key="1">
    <citation type="submission" date="2024-07" db="EMBL/GenBank/DDBJ databases">
        <title>Two chromosome-level genome assemblies of Korean endemic species Abeliophyllum distichum and Forsythia ovata (Oleaceae).</title>
        <authorList>
            <person name="Jang H."/>
        </authorList>
    </citation>
    <scope>NUCLEOTIDE SEQUENCE [LARGE SCALE GENOMIC DNA]</scope>
</reference>
<comment type="caution">
    <text evidence="1">The sequence shown here is derived from an EMBL/GenBank/DDBJ whole genome shotgun (WGS) entry which is preliminary data.</text>
</comment>
<dbReference type="Proteomes" id="UP001604277">
    <property type="component" value="Unassembled WGS sequence"/>
</dbReference>
<accession>A0ABD1WMG9</accession>
<evidence type="ECO:0000313" key="1">
    <source>
        <dbReference type="EMBL" id="KAL2550891.1"/>
    </source>
</evidence>
<proteinExistence type="predicted"/>
<keyword evidence="2" id="KW-1185">Reference proteome</keyword>
<protein>
    <submittedName>
        <fullName evidence="1">Uncharacterized protein</fullName>
    </submittedName>
</protein>
<organism evidence="1 2">
    <name type="scientific">Forsythia ovata</name>
    <dbReference type="NCBI Taxonomy" id="205694"/>
    <lineage>
        <taxon>Eukaryota</taxon>
        <taxon>Viridiplantae</taxon>
        <taxon>Streptophyta</taxon>
        <taxon>Embryophyta</taxon>
        <taxon>Tracheophyta</taxon>
        <taxon>Spermatophyta</taxon>
        <taxon>Magnoliopsida</taxon>
        <taxon>eudicotyledons</taxon>
        <taxon>Gunneridae</taxon>
        <taxon>Pentapetalae</taxon>
        <taxon>asterids</taxon>
        <taxon>lamiids</taxon>
        <taxon>Lamiales</taxon>
        <taxon>Oleaceae</taxon>
        <taxon>Forsythieae</taxon>
        <taxon>Forsythia</taxon>
    </lineage>
</organism>
<dbReference type="EMBL" id="JBFOLJ010000003">
    <property type="protein sequence ID" value="KAL2550891.1"/>
    <property type="molecule type" value="Genomic_DNA"/>
</dbReference>
<name>A0ABD1WMG9_9LAMI</name>